<feature type="transmembrane region" description="Helical" evidence="1">
    <location>
        <begin position="74"/>
        <end position="96"/>
    </location>
</feature>
<reference evidence="2" key="1">
    <citation type="submission" date="2019-08" db="EMBL/GenBank/DDBJ databases">
        <authorList>
            <person name="Kucharzyk K."/>
            <person name="Murdoch R.W."/>
            <person name="Higgins S."/>
            <person name="Loffler F."/>
        </authorList>
    </citation>
    <scope>NUCLEOTIDE SEQUENCE</scope>
</reference>
<keyword evidence="1" id="KW-1133">Transmembrane helix</keyword>
<protein>
    <submittedName>
        <fullName evidence="2">Uncharacterized protein</fullName>
    </submittedName>
</protein>
<sequence length="103" mass="11989">MGGIFFAKDKIQSILSGRYFFTDCDTAGPICSLRVYRTHACMSFRTCWHCIKESNGYIDSVRGDDLSKFRVKQWVVDMVFMHIMFIVILYIVYIYIVPTIVPV</sequence>
<proteinExistence type="predicted"/>
<comment type="caution">
    <text evidence="2">The sequence shown here is derived from an EMBL/GenBank/DDBJ whole genome shotgun (WGS) entry which is preliminary data.</text>
</comment>
<accession>A0A644YQI5</accession>
<gene>
    <name evidence="2" type="ORF">SDC9_77290</name>
</gene>
<dbReference type="AlphaFoldDB" id="A0A644YQI5"/>
<keyword evidence="1" id="KW-0472">Membrane</keyword>
<name>A0A644YQI5_9ZZZZ</name>
<organism evidence="2">
    <name type="scientific">bioreactor metagenome</name>
    <dbReference type="NCBI Taxonomy" id="1076179"/>
    <lineage>
        <taxon>unclassified sequences</taxon>
        <taxon>metagenomes</taxon>
        <taxon>ecological metagenomes</taxon>
    </lineage>
</organism>
<evidence type="ECO:0000256" key="1">
    <source>
        <dbReference type="SAM" id="Phobius"/>
    </source>
</evidence>
<dbReference type="EMBL" id="VSSQ01005875">
    <property type="protein sequence ID" value="MPM30740.1"/>
    <property type="molecule type" value="Genomic_DNA"/>
</dbReference>
<keyword evidence="1" id="KW-0812">Transmembrane</keyword>
<evidence type="ECO:0000313" key="2">
    <source>
        <dbReference type="EMBL" id="MPM30740.1"/>
    </source>
</evidence>